<evidence type="ECO:0000313" key="2">
    <source>
        <dbReference type="Proteomes" id="UP000013909"/>
    </source>
</evidence>
<proteinExistence type="predicted"/>
<protein>
    <submittedName>
        <fullName evidence="1">Uncharacterized protein</fullName>
    </submittedName>
</protein>
<comment type="caution">
    <text evidence="1">The sequence shown here is derived from an EMBL/GenBank/DDBJ whole genome shotgun (WGS) entry which is preliminary data.</text>
</comment>
<dbReference type="AlphaFoldDB" id="R7ZSE4"/>
<accession>R7ZSE4</accession>
<evidence type="ECO:0000313" key="1">
    <source>
        <dbReference type="EMBL" id="EON77056.1"/>
    </source>
</evidence>
<keyword evidence="2" id="KW-1185">Reference proteome</keyword>
<dbReference type="EMBL" id="AQHR01000068">
    <property type="protein sequence ID" value="EON77056.1"/>
    <property type="molecule type" value="Genomic_DNA"/>
</dbReference>
<dbReference type="Proteomes" id="UP000013909">
    <property type="component" value="Unassembled WGS sequence"/>
</dbReference>
<organism evidence="1 2">
    <name type="scientific">Lunatimonas lonarensis</name>
    <dbReference type="NCBI Taxonomy" id="1232681"/>
    <lineage>
        <taxon>Bacteria</taxon>
        <taxon>Pseudomonadati</taxon>
        <taxon>Bacteroidota</taxon>
        <taxon>Cytophagia</taxon>
        <taxon>Cytophagales</taxon>
        <taxon>Cyclobacteriaceae</taxon>
    </lineage>
</organism>
<gene>
    <name evidence="1" type="ORF">ADIS_2505</name>
</gene>
<name>R7ZSE4_9BACT</name>
<reference evidence="1 2" key="1">
    <citation type="submission" date="2013-02" db="EMBL/GenBank/DDBJ databases">
        <title>A novel strain isolated from Lonar lake, Maharashtra, India.</title>
        <authorList>
            <person name="Singh A."/>
        </authorList>
    </citation>
    <scope>NUCLEOTIDE SEQUENCE [LARGE SCALE GENOMIC DNA]</scope>
    <source>
        <strain evidence="1 2">AK24</strain>
    </source>
</reference>
<sequence length="61" mass="6803">MGMLISAGASRVRDTFLVQELHIAKATKVDISRDRKTFICVGMWTNGVYSASYNPFGQISY</sequence>